<feature type="transmembrane region" description="Helical" evidence="1">
    <location>
        <begin position="21"/>
        <end position="47"/>
    </location>
</feature>
<organism evidence="2 3">
    <name type="scientific">Periplaneta americana</name>
    <name type="common">American cockroach</name>
    <name type="synonym">Blatta americana</name>
    <dbReference type="NCBI Taxonomy" id="6978"/>
    <lineage>
        <taxon>Eukaryota</taxon>
        <taxon>Metazoa</taxon>
        <taxon>Ecdysozoa</taxon>
        <taxon>Arthropoda</taxon>
        <taxon>Hexapoda</taxon>
        <taxon>Insecta</taxon>
        <taxon>Pterygota</taxon>
        <taxon>Neoptera</taxon>
        <taxon>Polyneoptera</taxon>
        <taxon>Dictyoptera</taxon>
        <taxon>Blattodea</taxon>
        <taxon>Blattoidea</taxon>
        <taxon>Blattidae</taxon>
        <taxon>Blattinae</taxon>
        <taxon>Periplaneta</taxon>
    </lineage>
</organism>
<evidence type="ECO:0000256" key="1">
    <source>
        <dbReference type="SAM" id="Phobius"/>
    </source>
</evidence>
<reference evidence="2 3" key="1">
    <citation type="journal article" date="2022" name="Allergy">
        <title>Genome assembly and annotation of Periplaneta americana reveal a comprehensive cockroach allergen profile.</title>
        <authorList>
            <person name="Wang L."/>
            <person name="Xiong Q."/>
            <person name="Saelim N."/>
            <person name="Wang L."/>
            <person name="Nong W."/>
            <person name="Wan A.T."/>
            <person name="Shi M."/>
            <person name="Liu X."/>
            <person name="Cao Q."/>
            <person name="Hui J.H.L."/>
            <person name="Sookrung N."/>
            <person name="Leung T.F."/>
            <person name="Tungtrongchitr A."/>
            <person name="Tsui S.K.W."/>
        </authorList>
    </citation>
    <scope>NUCLEOTIDE SEQUENCE [LARGE SCALE GENOMIC DNA]</scope>
    <source>
        <strain evidence="2">PWHHKU_190912</strain>
    </source>
</reference>
<keyword evidence="1" id="KW-0472">Membrane</keyword>
<sequence length="75" mass="8810">MHWKEWLTGEEFELTKEQITYLIHIIIIIIIIIIITIIIIIIIIIIFTSCLDVENQEPNAVRRVPVEYGHVSKVN</sequence>
<keyword evidence="3" id="KW-1185">Reference proteome</keyword>
<protein>
    <submittedName>
        <fullName evidence="2">Uncharacterized protein</fullName>
    </submittedName>
</protein>
<proteinExistence type="predicted"/>
<name>A0ABQ8TPM7_PERAM</name>
<keyword evidence="1" id="KW-0812">Transmembrane</keyword>
<accession>A0ABQ8TPM7</accession>
<gene>
    <name evidence="2" type="ORF">ANN_09895</name>
</gene>
<dbReference type="EMBL" id="JAJSOF020000005">
    <property type="protein sequence ID" value="KAJ4447886.1"/>
    <property type="molecule type" value="Genomic_DNA"/>
</dbReference>
<dbReference type="Proteomes" id="UP001148838">
    <property type="component" value="Unassembled WGS sequence"/>
</dbReference>
<keyword evidence="1" id="KW-1133">Transmembrane helix</keyword>
<evidence type="ECO:0000313" key="2">
    <source>
        <dbReference type="EMBL" id="KAJ4447886.1"/>
    </source>
</evidence>
<comment type="caution">
    <text evidence="2">The sequence shown here is derived from an EMBL/GenBank/DDBJ whole genome shotgun (WGS) entry which is preliminary data.</text>
</comment>
<evidence type="ECO:0000313" key="3">
    <source>
        <dbReference type="Proteomes" id="UP001148838"/>
    </source>
</evidence>